<dbReference type="PANTHER" id="PTHR43744:SF8">
    <property type="entry name" value="SN-GLYCEROL-3-PHOSPHATE TRANSPORT SYSTEM PERMEASE PROTEIN UGPE"/>
    <property type="match status" value="1"/>
</dbReference>
<evidence type="ECO:0000313" key="6">
    <source>
        <dbReference type="Proteomes" id="UP000718793"/>
    </source>
</evidence>
<keyword evidence="4" id="KW-0472">Membrane</keyword>
<feature type="transmembrane region" description="Helical" evidence="4">
    <location>
        <begin position="182"/>
        <end position="206"/>
    </location>
</feature>
<keyword evidence="2" id="KW-0813">Transport</keyword>
<organism evidence="5 6">
    <name type="scientific">Mycoplasma zalophi</name>
    <dbReference type="NCBI Taxonomy" id="191287"/>
    <lineage>
        <taxon>Bacteria</taxon>
        <taxon>Bacillati</taxon>
        <taxon>Mycoplasmatota</taxon>
        <taxon>Mollicutes</taxon>
        <taxon>Mycoplasmataceae</taxon>
        <taxon>Mycoplasma</taxon>
    </lineage>
</organism>
<keyword evidence="6" id="KW-1185">Reference proteome</keyword>
<comment type="subcellular location">
    <subcellularLocation>
        <location evidence="1">Cell membrane</location>
        <topology evidence="1">Multi-pass membrane protein</topology>
    </subcellularLocation>
</comment>
<dbReference type="RefSeq" id="WP_216488796.1">
    <property type="nucleotide sequence ID" value="NZ_JAHMHH010000001.1"/>
</dbReference>
<keyword evidence="4" id="KW-1133">Transmembrane helix</keyword>
<keyword evidence="3" id="KW-1003">Cell membrane</keyword>
<feature type="transmembrane region" description="Helical" evidence="4">
    <location>
        <begin position="12"/>
        <end position="34"/>
    </location>
</feature>
<dbReference type="Proteomes" id="UP000718793">
    <property type="component" value="Unassembled WGS sequence"/>
</dbReference>
<feature type="transmembrane region" description="Helical" evidence="4">
    <location>
        <begin position="137"/>
        <end position="161"/>
    </location>
</feature>
<comment type="caution">
    <text evidence="5">The sequence shown here is derived from an EMBL/GenBank/DDBJ whole genome shotgun (WGS) entry which is preliminary data.</text>
</comment>
<accession>A0ABS6DPT8</accession>
<evidence type="ECO:0000313" key="5">
    <source>
        <dbReference type="EMBL" id="MBU4692332.1"/>
    </source>
</evidence>
<sequence length="271" mass="31903">MWKLITKEVIKVFVLIFFGIIILFPLYYLLLMALKNDIDIQNDVVSITIKNPTLNSFQNVWNKELLKAFTITISAIFCLLIIRIVVYSLAIAGLIKLKKKSIQNFVIYFLIIVSVIPEFVLYSALKYNLNTWKLTDKYWLSLISNGIFSFFIFSYTFKVALNVSQTKGRLAINDNLKWYEKIFYVYFSDLKLSYLLLIIFTIIQVWNDYLWPMYLFRNTEDKNISQWFLAPVTTEYKNIYNNIIAAGSFIASAIPLSIYFIFSKWINKSTR</sequence>
<evidence type="ECO:0000256" key="2">
    <source>
        <dbReference type="ARBA" id="ARBA00022448"/>
    </source>
</evidence>
<protein>
    <submittedName>
        <fullName evidence="5">Glycerol transporter subunit C</fullName>
    </submittedName>
</protein>
<evidence type="ECO:0000256" key="3">
    <source>
        <dbReference type="ARBA" id="ARBA00022475"/>
    </source>
</evidence>
<dbReference type="PANTHER" id="PTHR43744">
    <property type="entry name" value="ABC TRANSPORTER PERMEASE PROTEIN MG189-RELATED-RELATED"/>
    <property type="match status" value="1"/>
</dbReference>
<dbReference type="EMBL" id="JAHMHH010000001">
    <property type="protein sequence ID" value="MBU4692332.1"/>
    <property type="molecule type" value="Genomic_DNA"/>
</dbReference>
<name>A0ABS6DPT8_9MOLU</name>
<evidence type="ECO:0000256" key="4">
    <source>
        <dbReference type="SAM" id="Phobius"/>
    </source>
</evidence>
<proteinExistence type="predicted"/>
<reference evidence="5" key="1">
    <citation type="submission" date="2021-06" db="EMBL/GenBank/DDBJ databases">
        <title>Novel Mycoplasma species detected in California sea lions (Zalophus californianus) from the USA.</title>
        <authorList>
            <person name="Volokhov D.V."/>
            <person name="Furtak V.A."/>
            <person name="Zagorodnyaya T.A."/>
        </authorList>
    </citation>
    <scope>NUCLEOTIDE SEQUENCE [LARGE SCALE GENOMIC DNA]</scope>
    <source>
        <strain evidence="5">CSL 5346</strain>
    </source>
</reference>
<feature type="transmembrane region" description="Helical" evidence="4">
    <location>
        <begin position="239"/>
        <end position="262"/>
    </location>
</feature>
<feature type="transmembrane region" description="Helical" evidence="4">
    <location>
        <begin position="105"/>
        <end position="125"/>
    </location>
</feature>
<evidence type="ECO:0000256" key="1">
    <source>
        <dbReference type="ARBA" id="ARBA00004651"/>
    </source>
</evidence>
<keyword evidence="4" id="KW-0812">Transmembrane</keyword>
<feature type="transmembrane region" description="Helical" evidence="4">
    <location>
        <begin position="68"/>
        <end position="93"/>
    </location>
</feature>
<gene>
    <name evidence="5" type="ORF">KQ875_01825</name>
</gene>